<comment type="similarity">
    <text evidence="3 11">Belongs to the gamma-glutamyltransferase family.</text>
</comment>
<keyword evidence="7 11" id="KW-0012">Acyltransferase</keyword>
<comment type="pathway">
    <text evidence="11">Sulfur metabolism; glutathione metabolism.</text>
</comment>
<evidence type="ECO:0000256" key="11">
    <source>
        <dbReference type="RuleBase" id="RU368036"/>
    </source>
</evidence>
<keyword evidence="4 11" id="KW-0808">Transferase</keyword>
<dbReference type="GO" id="GO:0036374">
    <property type="term" value="F:glutathione hydrolase activity"/>
    <property type="evidence" value="ECO:0007669"/>
    <property type="project" value="UniProtKB-UniRule"/>
</dbReference>
<feature type="binding site" evidence="10">
    <location>
        <begin position="468"/>
        <end position="469"/>
    </location>
    <ligand>
        <name>L-glutamate</name>
        <dbReference type="ChEBI" id="CHEBI:29985"/>
    </ligand>
</feature>
<evidence type="ECO:0000256" key="6">
    <source>
        <dbReference type="ARBA" id="ARBA00023145"/>
    </source>
</evidence>
<dbReference type="InterPro" id="IPR051792">
    <property type="entry name" value="GGT_bact"/>
</dbReference>
<proteinExistence type="inferred from homology"/>
<organism evidence="13 14">
    <name type="scientific">Chroococcidiopsis thermalis (strain PCC 7203)</name>
    <dbReference type="NCBI Taxonomy" id="251229"/>
    <lineage>
        <taxon>Bacteria</taxon>
        <taxon>Bacillati</taxon>
        <taxon>Cyanobacteriota</taxon>
        <taxon>Cyanophyceae</taxon>
        <taxon>Chroococcidiopsidales</taxon>
        <taxon>Chroococcidiopsidaceae</taxon>
        <taxon>Chroococcidiopsis</taxon>
    </lineage>
</organism>
<dbReference type="InterPro" id="IPR043138">
    <property type="entry name" value="GGT_lsub"/>
</dbReference>
<dbReference type="eggNOG" id="COG0405">
    <property type="taxonomic scope" value="Bacteria"/>
</dbReference>
<evidence type="ECO:0000256" key="10">
    <source>
        <dbReference type="PIRSR" id="PIRSR600101-2"/>
    </source>
</evidence>
<comment type="catalytic activity">
    <reaction evidence="2 11">
        <text>glutathione + H2O = L-cysteinylglycine + L-glutamate</text>
        <dbReference type="Rhea" id="RHEA:28807"/>
        <dbReference type="ChEBI" id="CHEBI:15377"/>
        <dbReference type="ChEBI" id="CHEBI:29985"/>
        <dbReference type="ChEBI" id="CHEBI:57925"/>
        <dbReference type="ChEBI" id="CHEBI:61694"/>
        <dbReference type="EC" id="3.4.19.13"/>
    </reaction>
</comment>
<dbReference type="GO" id="GO:0103068">
    <property type="term" value="F:leukotriene C4 gamma-glutamyl transferase activity"/>
    <property type="evidence" value="ECO:0007669"/>
    <property type="project" value="UniProtKB-EC"/>
</dbReference>
<keyword evidence="6 11" id="KW-0865">Zymogen</keyword>
<keyword evidence="11" id="KW-0317">Glutathione biosynthesis</keyword>
<dbReference type="AlphaFoldDB" id="K9U2A6"/>
<dbReference type="InParanoid" id="K9U2A6"/>
<evidence type="ECO:0000256" key="2">
    <source>
        <dbReference type="ARBA" id="ARBA00001089"/>
    </source>
</evidence>
<evidence type="ECO:0000256" key="8">
    <source>
        <dbReference type="ARBA" id="ARBA00047417"/>
    </source>
</evidence>
<dbReference type="KEGG" id="cthe:Chro_2891"/>
<accession>K9U2A6</accession>
<feature type="chain" id="PRO_5003936323" description="Glutathione hydrolase proenzyme" evidence="12">
    <location>
        <begin position="23"/>
        <end position="584"/>
    </location>
</feature>
<comment type="catalytic activity">
    <reaction evidence="8 11">
        <text>an N-terminal (5-L-glutamyl)-[peptide] + an alpha-amino acid = 5-L-glutamyl amino acid + an N-terminal L-alpha-aminoacyl-[peptide]</text>
        <dbReference type="Rhea" id="RHEA:23904"/>
        <dbReference type="Rhea" id="RHEA-COMP:9780"/>
        <dbReference type="Rhea" id="RHEA-COMP:9795"/>
        <dbReference type="ChEBI" id="CHEBI:77644"/>
        <dbReference type="ChEBI" id="CHEBI:78597"/>
        <dbReference type="ChEBI" id="CHEBI:78599"/>
        <dbReference type="ChEBI" id="CHEBI:78608"/>
        <dbReference type="EC" id="2.3.2.2"/>
    </reaction>
</comment>
<dbReference type="InterPro" id="IPR043137">
    <property type="entry name" value="GGT_ssub_C"/>
</dbReference>
<reference evidence="13 14" key="1">
    <citation type="submission" date="2012-06" db="EMBL/GenBank/DDBJ databases">
        <title>Finished chromosome of genome of Chroococcidiopsis thermalis PCC 7203.</title>
        <authorList>
            <consortium name="US DOE Joint Genome Institute"/>
            <person name="Gugger M."/>
            <person name="Coursin T."/>
            <person name="Rippka R."/>
            <person name="Tandeau De Marsac N."/>
            <person name="Huntemann M."/>
            <person name="Wei C.-L."/>
            <person name="Han J."/>
            <person name="Detter J.C."/>
            <person name="Han C."/>
            <person name="Tapia R."/>
            <person name="Davenport K."/>
            <person name="Daligault H."/>
            <person name="Erkkila T."/>
            <person name="Gu W."/>
            <person name="Munk A.C.C."/>
            <person name="Teshima H."/>
            <person name="Xu Y."/>
            <person name="Chain P."/>
            <person name="Chen A."/>
            <person name="Krypides N."/>
            <person name="Mavromatis K."/>
            <person name="Markowitz V."/>
            <person name="Szeto E."/>
            <person name="Ivanova N."/>
            <person name="Mikhailova N."/>
            <person name="Ovchinnikova G."/>
            <person name="Pagani I."/>
            <person name="Pati A."/>
            <person name="Goodwin L."/>
            <person name="Peters L."/>
            <person name="Pitluck S."/>
            <person name="Woyke T."/>
            <person name="Kerfeld C."/>
        </authorList>
    </citation>
    <scope>NUCLEOTIDE SEQUENCE [LARGE SCALE GENOMIC DNA]</scope>
    <source>
        <strain evidence="13 14">PCC 7203</strain>
    </source>
</reference>
<dbReference type="UniPathway" id="UPA00204"/>
<evidence type="ECO:0000256" key="4">
    <source>
        <dbReference type="ARBA" id="ARBA00022679"/>
    </source>
</evidence>
<sequence length="584" mass="63044">MKANRFCLYFGLLALVFSTALSPTVGQERVAPVISNDRAVRKAVRTQKYMAVAAHPLAAAAGSDILRRGGSAVDAAIAIQMVLGLVEPQYSGIGGGAFLTYYDAKRKQVRTYDGRETAPAAARPDRFLNAGGKPLQFYDAVVGGKSVGVPGVVRMLEMVHKAHGKLPWRELFQPAIQLAQQGFPISPLLYDRLSKEKYLPSLEPARSYFYQADGTPKPVGTILVNRPYAEVLSRIANSGADAFYQGEIARDIANTVQKATVAGDLTTDDLATYQAKERSPVCGVYRVYKVCSMGPPSSGGLTVLQILGMLENFQLSTLKPESSQAAHLFAEAGRLAFADRGLYMADADFVPVPVNELIDPEYLNNRAKLINPQRALTDAEPGELRSSQKLVWGQDNAIEFPSTSHTTIVDRNGNSVSMTTSIEDTFGSRLMVRGFLLNNQLTDFSFSPTTPDGKAIANRVEARKRPRSSMAPTMVFDRQGKLVMAVGSAGGARIINYVAQALIAVLDWNLDSQQAVSLPHYGNRDGATELEANTNLVNLQQSLEAIGHSVQIVEQISGSHAIVRTEKGLVGGADPRREGIAAGE</sequence>
<protein>
    <recommendedName>
        <fullName evidence="11">Glutathione hydrolase proenzyme</fullName>
        <ecNumber evidence="11">2.3.2.2</ecNumber>
        <ecNumber evidence="11">3.4.19.13</ecNumber>
    </recommendedName>
    <component>
        <recommendedName>
            <fullName evidence="11">Glutathione hydrolase large chain</fullName>
        </recommendedName>
    </component>
    <component>
        <recommendedName>
            <fullName evidence="11">Glutathione hydrolase small chain</fullName>
        </recommendedName>
    </component>
</protein>
<evidence type="ECO:0000256" key="9">
    <source>
        <dbReference type="PIRSR" id="PIRSR600101-1"/>
    </source>
</evidence>
<dbReference type="PRINTS" id="PR01210">
    <property type="entry name" value="GGTRANSPTASE"/>
</dbReference>
<feature type="binding site" evidence="10">
    <location>
        <position position="491"/>
    </location>
    <ligand>
        <name>L-glutamate</name>
        <dbReference type="ChEBI" id="CHEBI:29985"/>
    </ligand>
</feature>
<dbReference type="PANTHER" id="PTHR43199:SF1">
    <property type="entry name" value="GLUTATHIONE HYDROLASE PROENZYME"/>
    <property type="match status" value="1"/>
</dbReference>
<dbReference type="Gene3D" id="1.10.246.130">
    <property type="match status" value="1"/>
</dbReference>
<dbReference type="EC" id="2.3.2.2" evidence="11"/>
<dbReference type="SUPFAM" id="SSF56235">
    <property type="entry name" value="N-terminal nucleophile aminohydrolases (Ntn hydrolases)"/>
    <property type="match status" value="1"/>
</dbReference>
<keyword evidence="5 11" id="KW-0378">Hydrolase</keyword>
<dbReference type="OrthoDB" id="9781342at2"/>
<dbReference type="InterPro" id="IPR000101">
    <property type="entry name" value="GGT_peptidase"/>
</dbReference>
<evidence type="ECO:0000256" key="3">
    <source>
        <dbReference type="ARBA" id="ARBA00009381"/>
    </source>
</evidence>
<dbReference type="HOGENOM" id="CLU_014813_0_1_3"/>
<dbReference type="Gene3D" id="3.60.20.40">
    <property type="match status" value="1"/>
</dbReference>
<dbReference type="GO" id="GO:0006750">
    <property type="term" value="P:glutathione biosynthetic process"/>
    <property type="evidence" value="ECO:0007669"/>
    <property type="project" value="UniProtKB-KW"/>
</dbReference>
<evidence type="ECO:0000313" key="13">
    <source>
        <dbReference type="EMBL" id="AFY88359.1"/>
    </source>
</evidence>
<dbReference type="EC" id="3.4.19.13" evidence="11"/>
<evidence type="ECO:0000256" key="1">
    <source>
        <dbReference type="ARBA" id="ARBA00001049"/>
    </source>
</evidence>
<dbReference type="RefSeq" id="WP_015154906.1">
    <property type="nucleotide sequence ID" value="NC_019695.1"/>
</dbReference>
<keyword evidence="12" id="KW-0732">Signal</keyword>
<feature type="binding site" evidence="10">
    <location>
        <position position="115"/>
    </location>
    <ligand>
        <name>L-glutamate</name>
        <dbReference type="ChEBI" id="CHEBI:29985"/>
    </ligand>
</feature>
<dbReference type="Pfam" id="PF01019">
    <property type="entry name" value="G_glu_transpept"/>
    <property type="match status" value="1"/>
</dbReference>
<evidence type="ECO:0000256" key="12">
    <source>
        <dbReference type="SAM" id="SignalP"/>
    </source>
</evidence>
<dbReference type="PANTHER" id="PTHR43199">
    <property type="entry name" value="GLUTATHIONE HYDROLASE"/>
    <property type="match status" value="1"/>
</dbReference>
<comment type="PTM">
    <text evidence="11">Cleaved by autocatalysis into a large and a small subunit.</text>
</comment>
<dbReference type="InterPro" id="IPR029055">
    <property type="entry name" value="Ntn_hydrolases_N"/>
</dbReference>
<feature type="active site" description="Nucleophile" evidence="9">
    <location>
        <position position="403"/>
    </location>
</feature>
<evidence type="ECO:0000256" key="5">
    <source>
        <dbReference type="ARBA" id="ARBA00022801"/>
    </source>
</evidence>
<dbReference type="EMBL" id="CP003597">
    <property type="protein sequence ID" value="AFY88359.1"/>
    <property type="molecule type" value="Genomic_DNA"/>
</dbReference>
<evidence type="ECO:0000313" key="14">
    <source>
        <dbReference type="Proteomes" id="UP000010384"/>
    </source>
</evidence>
<dbReference type="STRING" id="251229.Chro_2891"/>
<feature type="binding site" evidence="10">
    <location>
        <position position="443"/>
    </location>
    <ligand>
        <name>L-glutamate</name>
        <dbReference type="ChEBI" id="CHEBI:29985"/>
    </ligand>
</feature>
<evidence type="ECO:0000256" key="7">
    <source>
        <dbReference type="ARBA" id="ARBA00023315"/>
    </source>
</evidence>
<dbReference type="GO" id="GO:0006751">
    <property type="term" value="P:glutathione catabolic process"/>
    <property type="evidence" value="ECO:0007669"/>
    <property type="project" value="UniProtKB-UniRule"/>
</dbReference>
<comment type="subunit">
    <text evidence="11">This enzyme consists of two polypeptide chains, which are synthesized in precursor form from a single polypeptide.</text>
</comment>
<dbReference type="NCBIfam" id="TIGR00066">
    <property type="entry name" value="g_glut_trans"/>
    <property type="match status" value="1"/>
</dbReference>
<dbReference type="Proteomes" id="UP000010384">
    <property type="component" value="Chromosome"/>
</dbReference>
<dbReference type="PATRIC" id="fig|251229.3.peg.3377"/>
<name>K9U2A6_CHRTP</name>
<feature type="signal peptide" evidence="12">
    <location>
        <begin position="1"/>
        <end position="22"/>
    </location>
</feature>
<dbReference type="FunCoup" id="K9U2A6">
    <property type="interactions" value="241"/>
</dbReference>
<comment type="catalytic activity">
    <reaction evidence="1 11">
        <text>an S-substituted glutathione + H2O = an S-substituted L-cysteinylglycine + L-glutamate</text>
        <dbReference type="Rhea" id="RHEA:59468"/>
        <dbReference type="ChEBI" id="CHEBI:15377"/>
        <dbReference type="ChEBI" id="CHEBI:29985"/>
        <dbReference type="ChEBI" id="CHEBI:90779"/>
        <dbReference type="ChEBI" id="CHEBI:143103"/>
        <dbReference type="EC" id="3.4.19.13"/>
    </reaction>
</comment>
<keyword evidence="14" id="KW-1185">Reference proteome</keyword>
<gene>
    <name evidence="13" type="ORF">Chro_2891</name>
</gene>